<proteinExistence type="predicted"/>
<dbReference type="CDD" id="cd02518">
    <property type="entry name" value="GT2_SpsF"/>
    <property type="match status" value="1"/>
</dbReference>
<dbReference type="GO" id="GO:0005829">
    <property type="term" value="C:cytosol"/>
    <property type="evidence" value="ECO:0007669"/>
    <property type="project" value="TreeGrafter"/>
</dbReference>
<dbReference type="RefSeq" id="WP_183770989.1">
    <property type="nucleotide sequence ID" value="NZ_JACIDK010000002.1"/>
</dbReference>
<dbReference type="AlphaFoldDB" id="A0A839ZZJ3"/>
<accession>A0A839ZZJ3</accession>
<comment type="caution">
    <text evidence="1">The sequence shown here is derived from an EMBL/GenBank/DDBJ whole genome shotgun (WGS) entry which is preliminary data.</text>
</comment>
<sequence length="231" mass="25456">MAVAILQARMSSSRLPGKVMKPLAGRPMVERQIERLRRCETLTRLVVATSKDASDDVLASLLLSIGVEVYRGPLADVLGRYVGAIEALGVTGQVVRLTADCPLADPGVIDDCVRLQTKLGVDYCSNGRNRTYPRGLDVESFDAEDLLTAGREATDPYDREHVTPFLYRSGAPFTQGELVQARDESALRWTVDTPEDYAFVEKVYAALYPTKPDFTSDDIRALPFSHFEPAT</sequence>
<dbReference type="InterPro" id="IPR003329">
    <property type="entry name" value="Cytidylyl_trans"/>
</dbReference>
<organism evidence="1 2">
    <name type="scientific">Phenylobacterium haematophilum</name>
    <dbReference type="NCBI Taxonomy" id="98513"/>
    <lineage>
        <taxon>Bacteria</taxon>
        <taxon>Pseudomonadati</taxon>
        <taxon>Pseudomonadota</taxon>
        <taxon>Alphaproteobacteria</taxon>
        <taxon>Caulobacterales</taxon>
        <taxon>Caulobacteraceae</taxon>
        <taxon>Phenylobacterium</taxon>
    </lineage>
</organism>
<dbReference type="PANTHER" id="PTHR42866:SF1">
    <property type="entry name" value="SPORE COAT POLYSACCHARIDE BIOSYNTHESIS PROTEIN SPSF"/>
    <property type="match status" value="1"/>
</dbReference>
<name>A0A839ZZJ3_9CAUL</name>
<evidence type="ECO:0000313" key="2">
    <source>
        <dbReference type="Proteomes" id="UP000530564"/>
    </source>
</evidence>
<dbReference type="Gene3D" id="3.90.550.10">
    <property type="entry name" value="Spore Coat Polysaccharide Biosynthesis Protein SpsA, Chain A"/>
    <property type="match status" value="1"/>
</dbReference>
<reference evidence="1 2" key="1">
    <citation type="submission" date="2020-08" db="EMBL/GenBank/DDBJ databases">
        <title>Genomic Encyclopedia of Type Strains, Phase IV (KMG-IV): sequencing the most valuable type-strain genomes for metagenomic binning, comparative biology and taxonomic classification.</title>
        <authorList>
            <person name="Goeker M."/>
        </authorList>
    </citation>
    <scope>NUCLEOTIDE SEQUENCE [LARGE SCALE GENOMIC DNA]</scope>
    <source>
        <strain evidence="1 2">DSM 21793</strain>
    </source>
</reference>
<dbReference type="InterPro" id="IPR029044">
    <property type="entry name" value="Nucleotide-diphossugar_trans"/>
</dbReference>
<protein>
    <submittedName>
        <fullName evidence="1">Spore coat polysaccharide biosynthesis protein SpsF</fullName>
    </submittedName>
</protein>
<dbReference type="PANTHER" id="PTHR42866">
    <property type="entry name" value="3-DEOXY-MANNO-OCTULOSONATE CYTIDYLYLTRANSFERASE"/>
    <property type="match status" value="1"/>
</dbReference>
<keyword evidence="2" id="KW-1185">Reference proteome</keyword>
<evidence type="ECO:0000313" key="1">
    <source>
        <dbReference type="EMBL" id="MBB3890670.1"/>
    </source>
</evidence>
<dbReference type="Pfam" id="PF02348">
    <property type="entry name" value="CTP_transf_3"/>
    <property type="match status" value="1"/>
</dbReference>
<dbReference type="SUPFAM" id="SSF53448">
    <property type="entry name" value="Nucleotide-diphospho-sugar transferases"/>
    <property type="match status" value="1"/>
</dbReference>
<gene>
    <name evidence="1" type="ORF">GGQ61_001387</name>
</gene>
<dbReference type="EMBL" id="JACIDK010000002">
    <property type="protein sequence ID" value="MBB3890670.1"/>
    <property type="molecule type" value="Genomic_DNA"/>
</dbReference>
<dbReference type="Proteomes" id="UP000530564">
    <property type="component" value="Unassembled WGS sequence"/>
</dbReference>